<dbReference type="InterPro" id="IPR056179">
    <property type="entry name" value="DHQS_C"/>
</dbReference>
<dbReference type="Proteomes" id="UP000192527">
    <property type="component" value="Chromosome"/>
</dbReference>
<dbReference type="HAMAP" id="MF_00110">
    <property type="entry name" value="DHQ_synthase"/>
    <property type="match status" value="1"/>
</dbReference>
<evidence type="ECO:0000256" key="13">
    <source>
        <dbReference type="ARBA" id="ARBA00022833"/>
    </source>
</evidence>
<dbReference type="AlphaFoldDB" id="A0A1W5ZVF9"/>
<comment type="cofactor">
    <cofactor evidence="3">
        <name>Zn(2+)</name>
        <dbReference type="ChEBI" id="CHEBI:29105"/>
    </cofactor>
</comment>
<dbReference type="CDD" id="cd08195">
    <property type="entry name" value="DHQS"/>
    <property type="match status" value="1"/>
</dbReference>
<dbReference type="SUPFAM" id="SSF56796">
    <property type="entry name" value="Dehydroquinate synthase-like"/>
    <property type="match status" value="1"/>
</dbReference>
<evidence type="ECO:0000256" key="5">
    <source>
        <dbReference type="ARBA" id="ARBA00004661"/>
    </source>
</evidence>
<dbReference type="InterPro" id="IPR030963">
    <property type="entry name" value="DHQ_synth_fam"/>
</dbReference>
<dbReference type="UniPathway" id="UPA00053">
    <property type="reaction ID" value="UER00085"/>
</dbReference>
<organism evidence="21 22">
    <name type="scientific">Halobacillus mangrovi</name>
    <dbReference type="NCBI Taxonomy" id="402384"/>
    <lineage>
        <taxon>Bacteria</taxon>
        <taxon>Bacillati</taxon>
        <taxon>Bacillota</taxon>
        <taxon>Bacilli</taxon>
        <taxon>Bacillales</taxon>
        <taxon>Bacillaceae</taxon>
        <taxon>Halobacillus</taxon>
    </lineage>
</organism>
<dbReference type="STRING" id="402384.HM131_10555"/>
<keyword evidence="22" id="KW-1185">Reference proteome</keyword>
<evidence type="ECO:0000256" key="16">
    <source>
        <dbReference type="ARBA" id="ARBA00023239"/>
    </source>
</evidence>
<comment type="cofactor">
    <cofactor evidence="18">
        <name>Co(2+)</name>
        <dbReference type="ChEBI" id="CHEBI:48828"/>
    </cofactor>
    <cofactor evidence="18">
        <name>Zn(2+)</name>
        <dbReference type="ChEBI" id="CHEBI:29105"/>
    </cofactor>
    <text evidence="18">Binds 1 divalent metal cation per subunit. Can use either Co(2+) or Zn(2+).</text>
</comment>
<feature type="binding site" evidence="18">
    <location>
        <position position="259"/>
    </location>
    <ligand>
        <name>Zn(2+)</name>
        <dbReference type="ChEBI" id="CHEBI:29105"/>
    </ligand>
</feature>
<feature type="binding site" evidence="18">
    <location>
        <position position="139"/>
    </location>
    <ligand>
        <name>NAD(+)</name>
        <dbReference type="ChEBI" id="CHEBI:57540"/>
    </ligand>
</feature>
<sequence length="359" mass="40319">MTSLMIQSSTHDYEVILKAGARRELANYIDESYRSILIISDDKVAQFYLEDVVQSLKENHKVHTSIIPSGESSKSMAQYEKLLDDCIDAQLDRKSLIIALGGGMVGDLAGFVASTYLRGIDFIQMPTTILAHDSSVGGKVAINHKKGKNMIGSFYNPVMVIYDTETLSTLSEEEIRSGYGEVIKHALLCDEEWTNELFQLSLPSLTTDQLTSDLTRGIRVKADIVEKDEKEQGLRRHLNLGHTLAHAIEAELGYGKITHGEAVAIGISFTLQLSRSKLTSNLPVIDYVNWMKENKYPVQKLQDLKPELLVERMKWDKKAVQQNIHYVLLTNIGSPCVMPVSEGELKEELKRFFEEVILT</sequence>
<keyword evidence="15 18" id="KW-0057">Aromatic amino acid biosynthesis</keyword>
<keyword evidence="13 18" id="KW-0862">Zinc</keyword>
<feature type="binding site" evidence="18">
    <location>
        <begin position="127"/>
        <end position="128"/>
    </location>
    <ligand>
        <name>NAD(+)</name>
        <dbReference type="ChEBI" id="CHEBI:57540"/>
    </ligand>
</feature>
<evidence type="ECO:0000256" key="6">
    <source>
        <dbReference type="ARBA" id="ARBA00005412"/>
    </source>
</evidence>
<comment type="catalytic activity">
    <reaction evidence="1 18">
        <text>7-phospho-2-dehydro-3-deoxy-D-arabino-heptonate = 3-dehydroquinate + phosphate</text>
        <dbReference type="Rhea" id="RHEA:21968"/>
        <dbReference type="ChEBI" id="CHEBI:32364"/>
        <dbReference type="ChEBI" id="CHEBI:43474"/>
        <dbReference type="ChEBI" id="CHEBI:58394"/>
        <dbReference type="EC" id="4.2.3.4"/>
    </reaction>
</comment>
<feature type="domain" description="3-dehydroquinate synthase N-terminal" evidence="19">
    <location>
        <begin position="66"/>
        <end position="176"/>
    </location>
</feature>
<keyword evidence="10 18" id="KW-0028">Amino-acid biosynthesis</keyword>
<evidence type="ECO:0000256" key="2">
    <source>
        <dbReference type="ARBA" id="ARBA00001911"/>
    </source>
</evidence>
<dbReference type="Gene3D" id="1.20.1090.10">
    <property type="entry name" value="Dehydroquinate synthase-like - alpha domain"/>
    <property type="match status" value="1"/>
</dbReference>
<evidence type="ECO:0000256" key="15">
    <source>
        <dbReference type="ARBA" id="ARBA00023141"/>
    </source>
</evidence>
<dbReference type="EC" id="4.2.3.4" evidence="7 18"/>
<feature type="binding site" evidence="18">
    <location>
        <begin position="166"/>
        <end position="169"/>
    </location>
    <ligand>
        <name>NAD(+)</name>
        <dbReference type="ChEBI" id="CHEBI:57540"/>
    </ligand>
</feature>
<evidence type="ECO:0000256" key="11">
    <source>
        <dbReference type="ARBA" id="ARBA00022723"/>
    </source>
</evidence>
<dbReference type="EMBL" id="CP020772">
    <property type="protein sequence ID" value="ARI77253.1"/>
    <property type="molecule type" value="Genomic_DNA"/>
</dbReference>
<evidence type="ECO:0000313" key="21">
    <source>
        <dbReference type="EMBL" id="ARI77253.1"/>
    </source>
</evidence>
<dbReference type="GO" id="GO:0003856">
    <property type="term" value="F:3-dehydroquinate synthase activity"/>
    <property type="evidence" value="ECO:0007669"/>
    <property type="project" value="UniProtKB-UniRule"/>
</dbReference>
<evidence type="ECO:0000259" key="20">
    <source>
        <dbReference type="Pfam" id="PF24621"/>
    </source>
</evidence>
<evidence type="ECO:0000256" key="10">
    <source>
        <dbReference type="ARBA" id="ARBA00022605"/>
    </source>
</evidence>
<keyword evidence="16 18" id="KW-0456">Lyase</keyword>
<dbReference type="InterPro" id="IPR050071">
    <property type="entry name" value="Dehydroquinate_synthase"/>
</dbReference>
<dbReference type="Gene3D" id="3.40.50.1970">
    <property type="match status" value="1"/>
</dbReference>
<dbReference type="GO" id="GO:0008652">
    <property type="term" value="P:amino acid biosynthetic process"/>
    <property type="evidence" value="ECO:0007669"/>
    <property type="project" value="UniProtKB-KW"/>
</dbReference>
<evidence type="ECO:0000256" key="4">
    <source>
        <dbReference type="ARBA" id="ARBA00004496"/>
    </source>
</evidence>
<evidence type="ECO:0000256" key="1">
    <source>
        <dbReference type="ARBA" id="ARBA00001393"/>
    </source>
</evidence>
<dbReference type="GO" id="GO:0046872">
    <property type="term" value="F:metal ion binding"/>
    <property type="evidence" value="ECO:0007669"/>
    <property type="project" value="UniProtKB-KW"/>
</dbReference>
<feature type="binding site" evidence="18">
    <location>
        <begin position="69"/>
        <end position="74"/>
    </location>
    <ligand>
        <name>NAD(+)</name>
        <dbReference type="ChEBI" id="CHEBI:57540"/>
    </ligand>
</feature>
<protein>
    <recommendedName>
        <fullName evidence="8 18">3-dehydroquinate synthase</fullName>
        <shortName evidence="18">DHQS</shortName>
        <ecNumber evidence="7 18">4.2.3.4</ecNumber>
    </recommendedName>
</protein>
<reference evidence="21 22" key="1">
    <citation type="submission" date="2017-04" db="EMBL/GenBank/DDBJ databases">
        <title>The whole genome sequencing and assembly of Halobacillus mangrovi strain.</title>
        <authorList>
            <person name="Lee S.-J."/>
            <person name="Park M.-K."/>
            <person name="Kim J.-Y."/>
            <person name="Lee Y.-J."/>
            <person name="Yi H."/>
            <person name="Bahn Y.-S."/>
            <person name="Kim J.F."/>
            <person name="Lee D.-W."/>
        </authorList>
    </citation>
    <scope>NUCLEOTIDE SEQUENCE [LARGE SCALE GENOMIC DNA]</scope>
    <source>
        <strain evidence="21 22">KTB 131</strain>
    </source>
</reference>
<comment type="caution">
    <text evidence="18">Lacks conserved residue(s) required for the propagation of feature annotation.</text>
</comment>
<evidence type="ECO:0000256" key="9">
    <source>
        <dbReference type="ARBA" id="ARBA00022490"/>
    </source>
</evidence>
<dbReference type="PIRSF" id="PIRSF001455">
    <property type="entry name" value="DHQ_synth"/>
    <property type="match status" value="1"/>
</dbReference>
<dbReference type="KEGG" id="hmn:HM131_10555"/>
<dbReference type="InterPro" id="IPR016037">
    <property type="entry name" value="DHQ_synth_AroB"/>
</dbReference>
<comment type="pathway">
    <text evidence="5 18">Metabolic intermediate biosynthesis; chorismate biosynthesis; chorismate from D-erythrose 4-phosphate and phosphoenolpyruvate: step 2/7.</text>
</comment>
<keyword evidence="9 18" id="KW-0963">Cytoplasm</keyword>
<proteinExistence type="inferred from homology"/>
<feature type="binding site" evidence="18">
    <location>
        <position position="181"/>
    </location>
    <ligand>
        <name>Zn(2+)</name>
        <dbReference type="ChEBI" id="CHEBI:29105"/>
    </ligand>
</feature>
<dbReference type="OrthoDB" id="9806583at2"/>
<accession>A0A1W5ZVF9</accession>
<dbReference type="GO" id="GO:0000166">
    <property type="term" value="F:nucleotide binding"/>
    <property type="evidence" value="ECO:0007669"/>
    <property type="project" value="UniProtKB-KW"/>
</dbReference>
<keyword evidence="14 18" id="KW-0520">NAD</keyword>
<dbReference type="Pfam" id="PF01761">
    <property type="entry name" value="DHQ_synthase"/>
    <property type="match status" value="1"/>
</dbReference>
<dbReference type="GO" id="GO:0005737">
    <property type="term" value="C:cytoplasm"/>
    <property type="evidence" value="ECO:0007669"/>
    <property type="project" value="UniProtKB-SubCell"/>
</dbReference>
<dbReference type="InterPro" id="IPR030960">
    <property type="entry name" value="DHQS/DOIS_N"/>
</dbReference>
<name>A0A1W5ZVF9_9BACI</name>
<dbReference type="RefSeq" id="WP_085029724.1">
    <property type="nucleotide sequence ID" value="NZ_CP020772.1"/>
</dbReference>
<keyword evidence="17 18" id="KW-0170">Cobalt</keyword>
<evidence type="ECO:0000259" key="19">
    <source>
        <dbReference type="Pfam" id="PF01761"/>
    </source>
</evidence>
<feature type="binding site" evidence="18">
    <location>
        <position position="148"/>
    </location>
    <ligand>
        <name>NAD(+)</name>
        <dbReference type="ChEBI" id="CHEBI:57540"/>
    </ligand>
</feature>
<comment type="function">
    <text evidence="18">Catalyzes the conversion of 3-deoxy-D-arabino-heptulosonate 7-phosphate (DAHP) to dehydroquinate (DHQ).</text>
</comment>
<keyword evidence="11 18" id="KW-0479">Metal-binding</keyword>
<evidence type="ECO:0000256" key="12">
    <source>
        <dbReference type="ARBA" id="ARBA00022741"/>
    </source>
</evidence>
<evidence type="ECO:0000256" key="8">
    <source>
        <dbReference type="ARBA" id="ARBA00017684"/>
    </source>
</evidence>
<comment type="cofactor">
    <cofactor evidence="2 18">
        <name>NAD(+)</name>
        <dbReference type="ChEBI" id="CHEBI:57540"/>
    </cofactor>
</comment>
<dbReference type="Pfam" id="PF24621">
    <property type="entry name" value="DHQS_C"/>
    <property type="match status" value="1"/>
</dbReference>
<evidence type="ECO:0000256" key="14">
    <source>
        <dbReference type="ARBA" id="ARBA00023027"/>
    </source>
</evidence>
<evidence type="ECO:0000313" key="22">
    <source>
        <dbReference type="Proteomes" id="UP000192527"/>
    </source>
</evidence>
<feature type="domain" description="3-dehydroquinate synthase C-terminal" evidence="20">
    <location>
        <begin position="178"/>
        <end position="319"/>
    </location>
</feature>
<dbReference type="PANTHER" id="PTHR43622">
    <property type="entry name" value="3-DEHYDROQUINATE SYNTHASE"/>
    <property type="match status" value="1"/>
</dbReference>
<dbReference type="NCBIfam" id="TIGR01357">
    <property type="entry name" value="aroB"/>
    <property type="match status" value="1"/>
</dbReference>
<comment type="subcellular location">
    <subcellularLocation>
        <location evidence="4 18">Cytoplasm</location>
    </subcellularLocation>
</comment>
<feature type="binding site" evidence="18">
    <location>
        <position position="242"/>
    </location>
    <ligand>
        <name>Zn(2+)</name>
        <dbReference type="ChEBI" id="CHEBI:29105"/>
    </ligand>
</feature>
<dbReference type="GO" id="GO:0009073">
    <property type="term" value="P:aromatic amino acid family biosynthetic process"/>
    <property type="evidence" value="ECO:0007669"/>
    <property type="project" value="UniProtKB-KW"/>
</dbReference>
<keyword evidence="12 18" id="KW-0547">Nucleotide-binding</keyword>
<evidence type="ECO:0000256" key="17">
    <source>
        <dbReference type="ARBA" id="ARBA00023285"/>
    </source>
</evidence>
<dbReference type="PANTHER" id="PTHR43622:SF7">
    <property type="entry name" value="3-DEHYDROQUINATE SYNTHASE, CHLOROPLASTIC"/>
    <property type="match status" value="1"/>
</dbReference>
<dbReference type="GO" id="GO:0009423">
    <property type="term" value="P:chorismate biosynthetic process"/>
    <property type="evidence" value="ECO:0007669"/>
    <property type="project" value="UniProtKB-UniRule"/>
</dbReference>
<comment type="similarity">
    <text evidence="6 18">Belongs to the sugar phosphate cyclases superfamily. Dehydroquinate synthase family.</text>
</comment>
<dbReference type="FunFam" id="3.40.50.1970:FF:000007">
    <property type="entry name" value="Pentafunctional AROM polypeptide"/>
    <property type="match status" value="1"/>
</dbReference>
<evidence type="ECO:0000256" key="7">
    <source>
        <dbReference type="ARBA" id="ARBA00013031"/>
    </source>
</evidence>
<gene>
    <name evidence="18" type="primary">aroB</name>
    <name evidence="21" type="ORF">HM131_10555</name>
</gene>
<evidence type="ECO:0000256" key="18">
    <source>
        <dbReference type="HAMAP-Rule" id="MF_00110"/>
    </source>
</evidence>
<evidence type="ECO:0000256" key="3">
    <source>
        <dbReference type="ARBA" id="ARBA00001947"/>
    </source>
</evidence>